<feature type="domain" description="BPL/LPL catalytic" evidence="2">
    <location>
        <begin position="10"/>
        <end position="193"/>
    </location>
</feature>
<name>A0ABR7YG92_9SPHI</name>
<evidence type="ECO:0000313" key="3">
    <source>
        <dbReference type="EMBL" id="MBD1430335.1"/>
    </source>
</evidence>
<comment type="caution">
    <text evidence="3">The sequence shown here is derived from an EMBL/GenBank/DDBJ whole genome shotgun (WGS) entry which is preliminary data.</text>
</comment>
<dbReference type="PANTHER" id="PTHR12835:SF5">
    <property type="entry name" value="BIOTIN--PROTEIN LIGASE"/>
    <property type="match status" value="1"/>
</dbReference>
<proteinExistence type="predicted"/>
<evidence type="ECO:0000313" key="4">
    <source>
        <dbReference type="Proteomes" id="UP000651271"/>
    </source>
</evidence>
<dbReference type="Proteomes" id="UP000651271">
    <property type="component" value="Unassembled WGS sequence"/>
</dbReference>
<dbReference type="RefSeq" id="WP_190302549.1">
    <property type="nucleotide sequence ID" value="NZ_JACOIJ010000025.1"/>
</dbReference>
<dbReference type="InterPro" id="IPR004143">
    <property type="entry name" value="BPL_LPL_catalytic"/>
</dbReference>
<keyword evidence="1 3" id="KW-0436">Ligase</keyword>
<dbReference type="SUPFAM" id="SSF55681">
    <property type="entry name" value="Class II aaRS and biotin synthetases"/>
    <property type="match status" value="1"/>
</dbReference>
<dbReference type="PROSITE" id="PS51733">
    <property type="entry name" value="BPL_LPL_CATALYTIC"/>
    <property type="match status" value="1"/>
</dbReference>
<organism evidence="3 4">
    <name type="scientific">Sphingobacterium litopenaei</name>
    <dbReference type="NCBI Taxonomy" id="2763500"/>
    <lineage>
        <taxon>Bacteria</taxon>
        <taxon>Pseudomonadati</taxon>
        <taxon>Bacteroidota</taxon>
        <taxon>Sphingobacteriia</taxon>
        <taxon>Sphingobacteriales</taxon>
        <taxon>Sphingobacteriaceae</taxon>
        <taxon>Sphingobacterium</taxon>
    </lineage>
</organism>
<dbReference type="NCBIfam" id="TIGR00121">
    <property type="entry name" value="birA_ligase"/>
    <property type="match status" value="1"/>
</dbReference>
<dbReference type="Pfam" id="PF03099">
    <property type="entry name" value="BPL_LplA_LipB"/>
    <property type="match status" value="1"/>
</dbReference>
<dbReference type="EMBL" id="JACOIJ010000025">
    <property type="protein sequence ID" value="MBD1430335.1"/>
    <property type="molecule type" value="Genomic_DNA"/>
</dbReference>
<dbReference type="Gene3D" id="3.30.930.10">
    <property type="entry name" value="Bira Bifunctional Protein, Domain 2"/>
    <property type="match status" value="1"/>
</dbReference>
<reference evidence="3 4" key="1">
    <citation type="submission" date="2020-08" db="EMBL/GenBank/DDBJ databases">
        <title>Sphingobacterium sp. DN04309 isolated from aquaculture water.</title>
        <authorList>
            <person name="Zhang M."/>
        </authorList>
    </citation>
    <scope>NUCLEOTIDE SEQUENCE [LARGE SCALE GENOMIC DNA]</scope>
    <source>
        <strain evidence="3 4">DN04309</strain>
    </source>
</reference>
<dbReference type="EC" id="6.3.4.15" evidence="3"/>
<keyword evidence="4" id="KW-1185">Reference proteome</keyword>
<gene>
    <name evidence="3" type="ORF">H8B04_12285</name>
</gene>
<dbReference type="CDD" id="cd16442">
    <property type="entry name" value="BPL"/>
    <property type="match status" value="1"/>
</dbReference>
<sequence length="256" mass="29053">MQNNTFFEDSNPTNIIVFEELPSTNDYLKELLSKVKPLQPYTVIMTKNQTAGKGQRGNQWKSAPNQNLTASFLISPEKLEISNQFLLTTIASLAVYDTLKTLEIPNISIKWPNDILIGNKKVAGILIENKISGKYITNSIVGIGINVLQQEFAEEISHKTTSLALESYNLHIEIIDLVKKIQQQIKHYTLLSLENSHLLIEEYNNKLFRKNEMHSYDFEGNIVEGKIIKVEGDGLLQIKIDNILHKVDLKGISYIL</sequence>
<dbReference type="GO" id="GO:0004077">
    <property type="term" value="F:biotin--[biotin carboxyl-carrier protein] ligase activity"/>
    <property type="evidence" value="ECO:0007669"/>
    <property type="project" value="UniProtKB-EC"/>
</dbReference>
<dbReference type="PANTHER" id="PTHR12835">
    <property type="entry name" value="BIOTIN PROTEIN LIGASE"/>
    <property type="match status" value="1"/>
</dbReference>
<accession>A0ABR7YG92</accession>
<dbReference type="InterPro" id="IPR045864">
    <property type="entry name" value="aa-tRNA-synth_II/BPL/LPL"/>
</dbReference>
<dbReference type="InterPro" id="IPR004408">
    <property type="entry name" value="Biotin_CoA_COase_ligase"/>
</dbReference>
<evidence type="ECO:0000259" key="2">
    <source>
        <dbReference type="PROSITE" id="PS51733"/>
    </source>
</evidence>
<protein>
    <submittedName>
        <fullName evidence="3">Biotin--[acetyl-CoA-carboxylase] ligase</fullName>
        <ecNumber evidence="3">6.3.4.15</ecNumber>
    </submittedName>
</protein>
<evidence type="ECO:0000256" key="1">
    <source>
        <dbReference type="ARBA" id="ARBA00022598"/>
    </source>
</evidence>